<dbReference type="Pfam" id="PF04392">
    <property type="entry name" value="ABC_sub_bind"/>
    <property type="match status" value="1"/>
</dbReference>
<dbReference type="InterPro" id="IPR007487">
    <property type="entry name" value="ABC_transpt-TYRBP-like"/>
</dbReference>
<reference evidence="3" key="1">
    <citation type="journal article" date="2024" name="Algal Res.">
        <title>Biochemical, toxicological and genomic investigation of a high-biomass producing Limnothrix strain isolated from Italian shallow drinking water reservoir.</title>
        <authorList>
            <person name="Simonazzi M."/>
            <person name="Shishido T.K."/>
            <person name="Delbaje E."/>
            <person name="Wahlsten M."/>
            <person name="Fewer D.P."/>
            <person name="Sivonen K."/>
            <person name="Pezzolesi L."/>
            <person name="Pistocchi R."/>
        </authorList>
    </citation>
    <scope>NUCLEOTIDE SEQUENCE [LARGE SCALE GENOMIC DNA]</scope>
    <source>
        <strain evidence="3">LRLZ20PSL1</strain>
    </source>
</reference>
<gene>
    <name evidence="2" type="ORF">VPK24_16190</name>
</gene>
<name>A0ABW7CGE8_9CYAN</name>
<dbReference type="PANTHER" id="PTHR35271:SF1">
    <property type="entry name" value="ABC TRANSPORTER, SUBSTRATE-BINDING LIPOPROTEIN"/>
    <property type="match status" value="1"/>
</dbReference>
<keyword evidence="3" id="KW-1185">Reference proteome</keyword>
<keyword evidence="1" id="KW-1133">Transmembrane helix</keyword>
<organism evidence="2 3">
    <name type="scientific">Limnothrix redekei LRLZ20PSL1</name>
    <dbReference type="NCBI Taxonomy" id="3112953"/>
    <lineage>
        <taxon>Bacteria</taxon>
        <taxon>Bacillati</taxon>
        <taxon>Cyanobacteriota</taxon>
        <taxon>Cyanophyceae</taxon>
        <taxon>Pseudanabaenales</taxon>
        <taxon>Pseudanabaenaceae</taxon>
        <taxon>Limnothrix</taxon>
    </lineage>
</organism>
<feature type="transmembrane region" description="Helical" evidence="1">
    <location>
        <begin position="21"/>
        <end position="39"/>
    </location>
</feature>
<protein>
    <submittedName>
        <fullName evidence="2">ABC transporter substrate binding protein</fullName>
    </submittedName>
</protein>
<accession>A0ABW7CGE8</accession>
<evidence type="ECO:0000313" key="2">
    <source>
        <dbReference type="EMBL" id="MFG3819185.1"/>
    </source>
</evidence>
<dbReference type="Gene3D" id="3.40.50.2300">
    <property type="match status" value="2"/>
</dbReference>
<dbReference type="PANTHER" id="PTHR35271">
    <property type="entry name" value="ABC TRANSPORTER, SUBSTRATE-BINDING LIPOPROTEIN-RELATED"/>
    <property type="match status" value="1"/>
</dbReference>
<keyword evidence="1" id="KW-0812">Transmembrane</keyword>
<proteinExistence type="predicted"/>
<keyword evidence="1" id="KW-0472">Membrane</keyword>
<dbReference type="RefSeq" id="WP_393014926.1">
    <property type="nucleotide sequence ID" value="NZ_JAZAQF010000086.1"/>
</dbReference>
<dbReference type="Proteomes" id="UP001604335">
    <property type="component" value="Unassembled WGS sequence"/>
</dbReference>
<evidence type="ECO:0000313" key="3">
    <source>
        <dbReference type="Proteomes" id="UP001604335"/>
    </source>
</evidence>
<dbReference type="EMBL" id="JAZAQF010000086">
    <property type="protein sequence ID" value="MFG3819185.1"/>
    <property type="molecule type" value="Genomic_DNA"/>
</dbReference>
<evidence type="ECO:0000256" key="1">
    <source>
        <dbReference type="SAM" id="Phobius"/>
    </source>
</evidence>
<sequence length="352" mass="40919">MSRLSWKLSDINRWGKQLQKLPIIFFLICALVFFAFSNSSKPRVLVLSSYATDFAWTKDINVGLSWILDKKPYSIQYHYMDTKRNPGAAYKEKAGQLARRLIERWEPNVIISIDDNAQEFVAKYFNNHPKIDIVYSGVNAEASAYGFDKARNVTGILERIPFFSLKEIFLQILPPDRRRIVHYSDDSETSEAIHQEMADFDWRPIDLIEHRKVATFEEWKQFIKNSGKIADFLLITHYHTLRRSSTDDTVVSPKEVMKWTIENSPIPDIGCWGFYVDDGGMLAVGISPYEMGEVAGKMTTEILENHRRPSEIPSTKSQNFVMYMRESRLKKYGVDLPKVYKDFAHATNHYYQ</sequence>
<comment type="caution">
    <text evidence="2">The sequence shown here is derived from an EMBL/GenBank/DDBJ whole genome shotgun (WGS) entry which is preliminary data.</text>
</comment>